<dbReference type="Gene3D" id="2.170.150.80">
    <property type="entry name" value="NAC domain"/>
    <property type="match status" value="1"/>
</dbReference>
<dbReference type="Proteomes" id="UP001141552">
    <property type="component" value="Unassembled WGS sequence"/>
</dbReference>
<keyword evidence="2" id="KW-0805">Transcription regulation</keyword>
<keyword evidence="3" id="KW-0238">DNA-binding</keyword>
<comment type="caution">
    <text evidence="7">The sequence shown here is derived from an EMBL/GenBank/DDBJ whole genome shotgun (WGS) entry which is preliminary data.</text>
</comment>
<keyword evidence="4" id="KW-0804">Transcription</keyword>
<evidence type="ECO:0000313" key="7">
    <source>
        <dbReference type="EMBL" id="KAJ4840847.1"/>
    </source>
</evidence>
<evidence type="ECO:0000313" key="8">
    <source>
        <dbReference type="Proteomes" id="UP001141552"/>
    </source>
</evidence>
<evidence type="ECO:0000256" key="2">
    <source>
        <dbReference type="ARBA" id="ARBA00023015"/>
    </source>
</evidence>
<reference evidence="7" key="2">
    <citation type="journal article" date="2023" name="Plants (Basel)">
        <title>Annotation of the Turnera subulata (Passifloraceae) Draft Genome Reveals the S-Locus Evolved after the Divergence of Turneroideae from Passifloroideae in a Stepwise Manner.</title>
        <authorList>
            <person name="Henning P.M."/>
            <person name="Roalson E.H."/>
            <person name="Mir W."/>
            <person name="McCubbin A.G."/>
            <person name="Shore J.S."/>
        </authorList>
    </citation>
    <scope>NUCLEOTIDE SEQUENCE</scope>
    <source>
        <strain evidence="7">F60SS</strain>
    </source>
</reference>
<evidence type="ECO:0000259" key="6">
    <source>
        <dbReference type="PROSITE" id="PS51005"/>
    </source>
</evidence>
<keyword evidence="8" id="KW-1185">Reference proteome</keyword>
<dbReference type="GO" id="GO:0005634">
    <property type="term" value="C:nucleus"/>
    <property type="evidence" value="ECO:0007669"/>
    <property type="project" value="UniProtKB-SubCell"/>
</dbReference>
<evidence type="ECO:0000256" key="3">
    <source>
        <dbReference type="ARBA" id="ARBA00023125"/>
    </source>
</evidence>
<feature type="domain" description="NAC" evidence="6">
    <location>
        <begin position="5"/>
        <end position="177"/>
    </location>
</feature>
<keyword evidence="5" id="KW-0539">Nucleus</keyword>
<reference evidence="7" key="1">
    <citation type="submission" date="2022-02" db="EMBL/GenBank/DDBJ databases">
        <authorList>
            <person name="Henning P.M."/>
            <person name="McCubbin A.G."/>
            <person name="Shore J.S."/>
        </authorList>
    </citation>
    <scope>NUCLEOTIDE SEQUENCE</scope>
    <source>
        <strain evidence="7">F60SS</strain>
        <tissue evidence="7">Leaves</tissue>
    </source>
</reference>
<dbReference type="InterPro" id="IPR036093">
    <property type="entry name" value="NAC_dom_sf"/>
</dbReference>
<dbReference type="InterPro" id="IPR003441">
    <property type="entry name" value="NAC-dom"/>
</dbReference>
<dbReference type="GO" id="GO:0003677">
    <property type="term" value="F:DNA binding"/>
    <property type="evidence" value="ECO:0007669"/>
    <property type="project" value="UniProtKB-KW"/>
</dbReference>
<dbReference type="OrthoDB" id="1674324at2759"/>
<evidence type="ECO:0000256" key="1">
    <source>
        <dbReference type="ARBA" id="ARBA00004123"/>
    </source>
</evidence>
<dbReference type="SUPFAM" id="SSF101941">
    <property type="entry name" value="NAC domain"/>
    <property type="match status" value="1"/>
</dbReference>
<dbReference type="GO" id="GO:0006355">
    <property type="term" value="P:regulation of DNA-templated transcription"/>
    <property type="evidence" value="ECO:0007669"/>
    <property type="project" value="InterPro"/>
</dbReference>
<evidence type="ECO:0000256" key="4">
    <source>
        <dbReference type="ARBA" id="ARBA00023163"/>
    </source>
</evidence>
<dbReference type="Pfam" id="PF02365">
    <property type="entry name" value="NAM"/>
    <property type="match status" value="1"/>
</dbReference>
<proteinExistence type="predicted"/>
<sequence>MSCNGPPGIRFYPSDQQLLCYYLTNKNDHHQVAAGGGGDGGGEKSGYDLIKELDLYDYEPFDLPENASYAYGCGGRKRHWYCYTKDEEGVRVLSTRPQPRVRRRRGRAAKGGYWRSCGRDREVVGPGGKAVVGMRSKFVFYLGDSVKSSVRTDWVLYEYALVDRVKASFVLCRVFVKSRGGKSISDNVLSSCAEESVAAMRHVGVQHDGALTPDSAEAKMYHDNDVDQKSNLCKYSASRELQERDTMTPISVGSVQFPLDIQLDEQARTSEATADMFLVSILEEDFLELDDLVD</sequence>
<dbReference type="PANTHER" id="PTHR31989">
    <property type="entry name" value="NAC DOMAIN-CONTAINING PROTEIN 82-RELATED"/>
    <property type="match status" value="1"/>
</dbReference>
<comment type="subcellular location">
    <subcellularLocation>
        <location evidence="1">Nucleus</location>
    </subcellularLocation>
</comment>
<dbReference type="PROSITE" id="PS51005">
    <property type="entry name" value="NAC"/>
    <property type="match status" value="1"/>
</dbReference>
<protein>
    <recommendedName>
        <fullName evidence="6">NAC domain-containing protein</fullName>
    </recommendedName>
</protein>
<gene>
    <name evidence="7" type="ORF">Tsubulata_027781</name>
</gene>
<accession>A0A9Q0G2A7</accession>
<organism evidence="7 8">
    <name type="scientific">Turnera subulata</name>
    <dbReference type="NCBI Taxonomy" id="218843"/>
    <lineage>
        <taxon>Eukaryota</taxon>
        <taxon>Viridiplantae</taxon>
        <taxon>Streptophyta</taxon>
        <taxon>Embryophyta</taxon>
        <taxon>Tracheophyta</taxon>
        <taxon>Spermatophyta</taxon>
        <taxon>Magnoliopsida</taxon>
        <taxon>eudicotyledons</taxon>
        <taxon>Gunneridae</taxon>
        <taxon>Pentapetalae</taxon>
        <taxon>rosids</taxon>
        <taxon>fabids</taxon>
        <taxon>Malpighiales</taxon>
        <taxon>Passifloraceae</taxon>
        <taxon>Turnera</taxon>
    </lineage>
</organism>
<dbReference type="AlphaFoldDB" id="A0A9Q0G2A7"/>
<dbReference type="EMBL" id="JAKUCV010002931">
    <property type="protein sequence ID" value="KAJ4840847.1"/>
    <property type="molecule type" value="Genomic_DNA"/>
</dbReference>
<evidence type="ECO:0000256" key="5">
    <source>
        <dbReference type="ARBA" id="ARBA00023242"/>
    </source>
</evidence>
<name>A0A9Q0G2A7_9ROSI</name>